<dbReference type="Gene3D" id="1.20.120.520">
    <property type="entry name" value="nmb1532 protein domain like"/>
    <property type="match status" value="1"/>
</dbReference>
<organism evidence="2 3">
    <name type="scientific">Candidatus Accumulibacter affinis</name>
    <dbReference type="NCBI Taxonomy" id="2954384"/>
    <lineage>
        <taxon>Bacteria</taxon>
        <taxon>Pseudomonadati</taxon>
        <taxon>Pseudomonadota</taxon>
        <taxon>Betaproteobacteria</taxon>
        <taxon>Candidatus Accumulibacter</taxon>
    </lineage>
</organism>
<dbReference type="GO" id="GO:0005886">
    <property type="term" value="C:plasma membrane"/>
    <property type="evidence" value="ECO:0007669"/>
    <property type="project" value="TreeGrafter"/>
</dbReference>
<dbReference type="Proteomes" id="UP000706151">
    <property type="component" value="Unassembled WGS sequence"/>
</dbReference>
<dbReference type="Pfam" id="PF01814">
    <property type="entry name" value="Hemerythrin"/>
    <property type="match status" value="1"/>
</dbReference>
<feature type="domain" description="Hemerythrin-like" evidence="1">
    <location>
        <begin position="4"/>
        <end position="126"/>
    </location>
</feature>
<sequence>MRAITEFMANHHRCCDGLLVAVEQAVVSGAWERARTEFARFQDAMRHHFTAEESLLFPLFEQSTGMYRGPTQVMRGEHGQMRQLLAGVASALDARDGEDYAGSVETLLIMMQQHNIKEENVLYPMCDQHLADQVDALLPGLQSQIAGEERVPT</sequence>
<dbReference type="AlphaFoldDB" id="A0A935W4Z2"/>
<evidence type="ECO:0000313" key="3">
    <source>
        <dbReference type="Proteomes" id="UP000706151"/>
    </source>
</evidence>
<evidence type="ECO:0000259" key="1">
    <source>
        <dbReference type="Pfam" id="PF01814"/>
    </source>
</evidence>
<proteinExistence type="predicted"/>
<accession>A0A935W4Z2</accession>
<protein>
    <submittedName>
        <fullName evidence="2">Hemerythrin domain-containing protein</fullName>
    </submittedName>
</protein>
<comment type="caution">
    <text evidence="2">The sequence shown here is derived from an EMBL/GenBank/DDBJ whole genome shotgun (WGS) entry which is preliminary data.</text>
</comment>
<evidence type="ECO:0000313" key="2">
    <source>
        <dbReference type="EMBL" id="MBK7955662.1"/>
    </source>
</evidence>
<name>A0A935W4Z2_9PROT</name>
<dbReference type="PANTHER" id="PTHR39966">
    <property type="entry name" value="BLL2471 PROTEIN-RELATED"/>
    <property type="match status" value="1"/>
</dbReference>
<dbReference type="PANTHER" id="PTHR39966:SF3">
    <property type="entry name" value="DUF438 DOMAIN-CONTAINING PROTEIN"/>
    <property type="match status" value="1"/>
</dbReference>
<gene>
    <name evidence="2" type="ORF">IPK02_17830</name>
</gene>
<reference evidence="2 3" key="1">
    <citation type="submission" date="2020-10" db="EMBL/GenBank/DDBJ databases">
        <title>Connecting structure to function with the recovery of over 1000 high-quality activated sludge metagenome-assembled genomes encoding full-length rRNA genes using long-read sequencing.</title>
        <authorList>
            <person name="Singleton C.M."/>
            <person name="Petriglieri F."/>
            <person name="Kristensen J.M."/>
            <person name="Kirkegaard R.H."/>
            <person name="Michaelsen T.Y."/>
            <person name="Andersen M.H."/>
            <person name="Karst S.M."/>
            <person name="Dueholm M.S."/>
            <person name="Nielsen P.H."/>
            <person name="Albertsen M."/>
        </authorList>
    </citation>
    <scope>NUCLEOTIDE SEQUENCE [LARGE SCALE GENOMIC DNA]</scope>
    <source>
        <strain evidence="2">Fred_18-Q3-R57-64_BAT3C.720</strain>
    </source>
</reference>
<dbReference type="EMBL" id="JADJOT010000011">
    <property type="protein sequence ID" value="MBK7955662.1"/>
    <property type="molecule type" value="Genomic_DNA"/>
</dbReference>
<dbReference type="InterPro" id="IPR012312">
    <property type="entry name" value="Hemerythrin-like"/>
</dbReference>